<reference evidence="8" key="1">
    <citation type="submission" date="2016-03" db="EMBL/GenBank/DDBJ databases">
        <authorList>
            <person name="Devillers Hugo."/>
        </authorList>
    </citation>
    <scope>NUCLEOTIDE SEQUENCE [LARGE SCALE GENOMIC DNA]</scope>
</reference>
<dbReference type="PANTHER" id="PTHR45700">
    <property type="entry name" value="UBIQUITIN-PROTEIN LIGASE E3C"/>
    <property type="match status" value="1"/>
</dbReference>
<dbReference type="Gene3D" id="3.30.2410.10">
    <property type="entry name" value="Hect, E3 ligase catalytic domain"/>
    <property type="match status" value="1"/>
</dbReference>
<dbReference type="PROSITE" id="PS50237">
    <property type="entry name" value="HECT"/>
    <property type="match status" value="1"/>
</dbReference>
<dbReference type="Proteomes" id="UP000189911">
    <property type="component" value="Chromosome G"/>
</dbReference>
<keyword evidence="4 5" id="KW-0833">Ubl conjugation pathway</keyword>
<dbReference type="InterPro" id="IPR000569">
    <property type="entry name" value="HECT_dom"/>
</dbReference>
<dbReference type="AlphaFoldDB" id="A0A1G4KKB9"/>
<name>A0A1G4KKB9_9SACH</name>
<dbReference type="Pfam" id="PF00632">
    <property type="entry name" value="HECT"/>
    <property type="match status" value="1"/>
</dbReference>
<dbReference type="InterPro" id="IPR044611">
    <property type="entry name" value="E3A/B/C-like"/>
</dbReference>
<sequence length="852" mass="98022">MVGIGAFRRKKNTVPAEGIEITFASQAVKDPENHLKKPNAKAAETVTNCCCCGTSLKHPQCVRKLKCSRCHCTIDLAPKTSHYVTKTLNFTMQAFESVVTLCYARYTEDKSRLGTHITKNQLHDAFQPIEVFLEDLFSSVDHLNSFCDSTGAKCKIFDSKTVSHFYTAILQLPTKRPLYKLLINSNNRLKRPQANLNSDESISNLKQLRWILMIFENPLLRESLVFNDDAKPMAPHIRAIQYEIIKRCVGYLALVNAATGKELVTYLQSLSSAHFGSQLDLINLYVTFHFSRILRKRAKAEASLGSPDLDEFCTDVKLNPKKANNDFETIPQMVSKFWNNNRRPDNELPANFKFNVADYGNDWHVRTAAKLEFFYFVANQCKRKCSISRFYNMLSDYLDFKKDFDQWRTKQKRRAPESLLFSLETLDDVVLMPHFLSGLKHPETQFTMCQYPYVLSLGIKISIMEYEIRKAMEHSAEQAFLKALDKKQVVDVYLRVRIRRDHVSQDSLRCIESHHSDLRKSLRVEFINEPGIDAGGLRKEWFSLLTRELFNPDNGLFVVVEESRFSWFNIAYEDVDNGIGHATKLYYLFGVVLGLAIYNGTILDVSFPMALYKKLCGEPLSTRDFLELYPVTGKNLRKMMDYEGMDFEEVFSLNFEISYSNAWGTKIHKRELREGGSSIPVTRENRNEYARLWMDFHMNQAIAISFDVFLNGFKKVVKSDAFQLFNSEEVEQLLCGSHETDLDVDTLRSITKYGGGILRSSSVVEWFWEIFVEFNGDQKRKLLEFVTGSDRIPATGISTIPFKISRLGSDSDRLPLAHTCFNELCVYEYSSRSKLHQKLLIAINESEGYGFR</sequence>
<gene>
    <name evidence="7" type="ORF">LANO_0G16468G</name>
</gene>
<dbReference type="EC" id="2.3.2.26" evidence="2"/>
<protein>
    <recommendedName>
        <fullName evidence="2">HECT-type E3 ubiquitin transferase</fullName>
        <ecNumber evidence="2">2.3.2.26</ecNumber>
    </recommendedName>
</protein>
<dbReference type="Gene3D" id="3.90.1750.10">
    <property type="entry name" value="Hect, E3 ligase catalytic domains"/>
    <property type="match status" value="1"/>
</dbReference>
<evidence type="ECO:0000256" key="4">
    <source>
        <dbReference type="ARBA" id="ARBA00022786"/>
    </source>
</evidence>
<evidence type="ECO:0000313" key="7">
    <source>
        <dbReference type="EMBL" id="SCV05008.1"/>
    </source>
</evidence>
<organism evidence="7 8">
    <name type="scientific">Lachancea nothofagi CBS 11611</name>
    <dbReference type="NCBI Taxonomy" id="1266666"/>
    <lineage>
        <taxon>Eukaryota</taxon>
        <taxon>Fungi</taxon>
        <taxon>Dikarya</taxon>
        <taxon>Ascomycota</taxon>
        <taxon>Saccharomycotina</taxon>
        <taxon>Saccharomycetes</taxon>
        <taxon>Saccharomycetales</taxon>
        <taxon>Saccharomycetaceae</taxon>
        <taxon>Lachancea</taxon>
    </lineage>
</organism>
<accession>A0A1G4KKB9</accession>
<dbReference type="GO" id="GO:0061630">
    <property type="term" value="F:ubiquitin protein ligase activity"/>
    <property type="evidence" value="ECO:0007669"/>
    <property type="project" value="UniProtKB-EC"/>
</dbReference>
<evidence type="ECO:0000256" key="5">
    <source>
        <dbReference type="PROSITE-ProRule" id="PRU00104"/>
    </source>
</evidence>
<evidence type="ECO:0000259" key="6">
    <source>
        <dbReference type="PROSITE" id="PS50237"/>
    </source>
</evidence>
<feature type="domain" description="HECT" evidence="6">
    <location>
        <begin position="514"/>
        <end position="852"/>
    </location>
</feature>
<comment type="catalytic activity">
    <reaction evidence="1">
        <text>S-ubiquitinyl-[E2 ubiquitin-conjugating enzyme]-L-cysteine + [acceptor protein]-L-lysine = [E2 ubiquitin-conjugating enzyme]-L-cysteine + N(6)-ubiquitinyl-[acceptor protein]-L-lysine.</text>
        <dbReference type="EC" id="2.3.2.26"/>
    </reaction>
</comment>
<dbReference type="InterPro" id="IPR035983">
    <property type="entry name" value="Hect_E3_ubiquitin_ligase"/>
</dbReference>
<dbReference type="SUPFAM" id="SSF56204">
    <property type="entry name" value="Hect, E3 ligase catalytic domain"/>
    <property type="match status" value="1"/>
</dbReference>
<dbReference type="GO" id="GO:0000209">
    <property type="term" value="P:protein polyubiquitination"/>
    <property type="evidence" value="ECO:0007669"/>
    <property type="project" value="InterPro"/>
</dbReference>
<feature type="active site" description="Glycyl thioester intermediate" evidence="5">
    <location>
        <position position="820"/>
    </location>
</feature>
<evidence type="ECO:0000313" key="8">
    <source>
        <dbReference type="Proteomes" id="UP000189911"/>
    </source>
</evidence>
<dbReference type="PANTHER" id="PTHR45700:SF8">
    <property type="entry name" value="HECT-TYPE E3 UBIQUITIN TRANSFERASE"/>
    <property type="match status" value="1"/>
</dbReference>
<proteinExistence type="predicted"/>
<keyword evidence="8" id="KW-1185">Reference proteome</keyword>
<dbReference type="FunFam" id="3.30.2410.10:FF:000003">
    <property type="entry name" value="probable E3 ubiquitin-protein ligase HERC4 isoform X1"/>
    <property type="match status" value="1"/>
</dbReference>
<dbReference type="EMBL" id="LT598453">
    <property type="protein sequence ID" value="SCV05008.1"/>
    <property type="molecule type" value="Genomic_DNA"/>
</dbReference>
<evidence type="ECO:0000256" key="2">
    <source>
        <dbReference type="ARBA" id="ARBA00012485"/>
    </source>
</evidence>
<dbReference type="SMART" id="SM00119">
    <property type="entry name" value="HECTc"/>
    <property type="match status" value="1"/>
</dbReference>
<evidence type="ECO:0000256" key="3">
    <source>
        <dbReference type="ARBA" id="ARBA00022679"/>
    </source>
</evidence>
<dbReference type="Gene3D" id="3.30.2160.10">
    <property type="entry name" value="Hect, E3 ligase catalytic domain"/>
    <property type="match status" value="1"/>
</dbReference>
<dbReference type="CDD" id="cd00078">
    <property type="entry name" value="HECTc"/>
    <property type="match status" value="1"/>
</dbReference>
<evidence type="ECO:0000256" key="1">
    <source>
        <dbReference type="ARBA" id="ARBA00000885"/>
    </source>
</evidence>
<keyword evidence="3" id="KW-0808">Transferase</keyword>
<dbReference type="OrthoDB" id="8068875at2759"/>